<reference evidence="1" key="1">
    <citation type="journal article" date="2014" name="Int. J. Syst. Evol. Microbiol.">
        <title>Complete genome sequence of Corynebacterium casei LMG S-19264T (=DSM 44701T), isolated from a smear-ripened cheese.</title>
        <authorList>
            <consortium name="US DOE Joint Genome Institute (JGI-PGF)"/>
            <person name="Walter F."/>
            <person name="Albersmeier A."/>
            <person name="Kalinowski J."/>
            <person name="Ruckert C."/>
        </authorList>
    </citation>
    <scope>NUCLEOTIDE SEQUENCE</scope>
    <source>
        <strain evidence="1">JCM 3276</strain>
    </source>
</reference>
<sequence length="75" mass="8448">MTGAEFSWDRENRTAAGYAARHLGGQLADPADFGAVWANMTRGFHVGELRDLPPLEAAFTDWLHELRLHQDEPRT</sequence>
<reference evidence="1" key="2">
    <citation type="submission" date="2020-09" db="EMBL/GenBank/DDBJ databases">
        <authorList>
            <person name="Sun Q."/>
            <person name="Ohkuma M."/>
        </authorList>
    </citation>
    <scope>NUCLEOTIDE SEQUENCE</scope>
    <source>
        <strain evidence="1">JCM 3276</strain>
    </source>
</reference>
<dbReference type="AlphaFoldDB" id="A0A918LIL1"/>
<dbReference type="EMBL" id="BMRB01000008">
    <property type="protein sequence ID" value="GGS56824.1"/>
    <property type="molecule type" value="Genomic_DNA"/>
</dbReference>
<keyword evidence="2" id="KW-1185">Reference proteome</keyword>
<comment type="caution">
    <text evidence="1">The sequence shown here is derived from an EMBL/GenBank/DDBJ whole genome shotgun (WGS) entry which is preliminary data.</text>
</comment>
<evidence type="ECO:0008006" key="3">
    <source>
        <dbReference type="Google" id="ProtNLM"/>
    </source>
</evidence>
<dbReference type="Proteomes" id="UP000660680">
    <property type="component" value="Unassembled WGS sequence"/>
</dbReference>
<evidence type="ECO:0000313" key="1">
    <source>
        <dbReference type="EMBL" id="GGS56824.1"/>
    </source>
</evidence>
<evidence type="ECO:0000313" key="2">
    <source>
        <dbReference type="Proteomes" id="UP000660680"/>
    </source>
</evidence>
<protein>
    <recommendedName>
        <fullName evidence="3">YozE SAM-like domain-containing protein</fullName>
    </recommendedName>
</protein>
<dbReference type="RefSeq" id="WP_189213946.1">
    <property type="nucleotide sequence ID" value="NZ_BMRB01000008.1"/>
</dbReference>
<gene>
    <name evidence="1" type="ORF">GCM10010171_59810</name>
</gene>
<proteinExistence type="predicted"/>
<accession>A0A918LIL1</accession>
<organism evidence="1 2">
    <name type="scientific">Actinokineospora fastidiosa</name>
    <dbReference type="NCBI Taxonomy" id="1816"/>
    <lineage>
        <taxon>Bacteria</taxon>
        <taxon>Bacillati</taxon>
        <taxon>Actinomycetota</taxon>
        <taxon>Actinomycetes</taxon>
        <taxon>Pseudonocardiales</taxon>
        <taxon>Pseudonocardiaceae</taxon>
        <taxon>Actinokineospora</taxon>
    </lineage>
</organism>
<name>A0A918LIL1_9PSEU</name>